<dbReference type="OrthoDB" id="3940997at2759"/>
<keyword evidence="3" id="KW-1185">Reference proteome</keyword>
<organism evidence="2 3">
    <name type="scientific">Tothia fuscella</name>
    <dbReference type="NCBI Taxonomy" id="1048955"/>
    <lineage>
        <taxon>Eukaryota</taxon>
        <taxon>Fungi</taxon>
        <taxon>Dikarya</taxon>
        <taxon>Ascomycota</taxon>
        <taxon>Pezizomycotina</taxon>
        <taxon>Dothideomycetes</taxon>
        <taxon>Pleosporomycetidae</taxon>
        <taxon>Venturiales</taxon>
        <taxon>Cylindrosympodiaceae</taxon>
        <taxon>Tothia</taxon>
    </lineage>
</organism>
<evidence type="ECO:0000313" key="3">
    <source>
        <dbReference type="Proteomes" id="UP000800235"/>
    </source>
</evidence>
<accession>A0A9P4U3L3</accession>
<proteinExistence type="predicted"/>
<feature type="compositionally biased region" description="Basic and acidic residues" evidence="1">
    <location>
        <begin position="215"/>
        <end position="245"/>
    </location>
</feature>
<comment type="caution">
    <text evidence="2">The sequence shown here is derived from an EMBL/GenBank/DDBJ whole genome shotgun (WGS) entry which is preliminary data.</text>
</comment>
<dbReference type="EMBL" id="MU007012">
    <property type="protein sequence ID" value="KAF2435726.1"/>
    <property type="molecule type" value="Genomic_DNA"/>
</dbReference>
<reference evidence="2" key="1">
    <citation type="journal article" date="2020" name="Stud. Mycol.">
        <title>101 Dothideomycetes genomes: a test case for predicting lifestyles and emergence of pathogens.</title>
        <authorList>
            <person name="Haridas S."/>
            <person name="Albert R."/>
            <person name="Binder M."/>
            <person name="Bloem J."/>
            <person name="Labutti K."/>
            <person name="Salamov A."/>
            <person name="Andreopoulos B."/>
            <person name="Baker S."/>
            <person name="Barry K."/>
            <person name="Bills G."/>
            <person name="Bluhm B."/>
            <person name="Cannon C."/>
            <person name="Castanera R."/>
            <person name="Culley D."/>
            <person name="Daum C."/>
            <person name="Ezra D."/>
            <person name="Gonzalez J."/>
            <person name="Henrissat B."/>
            <person name="Kuo A."/>
            <person name="Liang C."/>
            <person name="Lipzen A."/>
            <person name="Lutzoni F."/>
            <person name="Magnuson J."/>
            <person name="Mondo S."/>
            <person name="Nolan M."/>
            <person name="Ohm R."/>
            <person name="Pangilinan J."/>
            <person name="Park H.-J."/>
            <person name="Ramirez L."/>
            <person name="Alfaro M."/>
            <person name="Sun H."/>
            <person name="Tritt A."/>
            <person name="Yoshinaga Y."/>
            <person name="Zwiers L.-H."/>
            <person name="Turgeon B."/>
            <person name="Goodwin S."/>
            <person name="Spatafora J."/>
            <person name="Crous P."/>
            <person name="Grigoriev I."/>
        </authorList>
    </citation>
    <scope>NUCLEOTIDE SEQUENCE</scope>
    <source>
        <strain evidence="2">CBS 130266</strain>
    </source>
</reference>
<protein>
    <submittedName>
        <fullName evidence="2">Uncharacterized protein</fullName>
    </submittedName>
</protein>
<sequence length="254" mass="28955">MDEKGFLIGILQKTRRIFTKSTNLNGPNRGAGQDGSREWITFSGNIQDSWIHEVVPEDFYAYFTSSTSVKRPSTSTSKSSALSIFDPQNAYKLRQLIKRVNNNQPLRDVKVLTNAFVTLTTNNVYLAAKVEGLTKAVDIAKRRQIKGKPVLPTVLLQANKGKAQFWSPTKLKDEERFTNAKKTAQEQEKVRKAEEKRNKQRKKEDLAIIVAQRKSNKERDRRAKKQAIEEAKTQKEVDKQLKIDLKLATPKPKS</sequence>
<evidence type="ECO:0000313" key="2">
    <source>
        <dbReference type="EMBL" id="KAF2435726.1"/>
    </source>
</evidence>
<dbReference type="Proteomes" id="UP000800235">
    <property type="component" value="Unassembled WGS sequence"/>
</dbReference>
<feature type="compositionally biased region" description="Basic and acidic residues" evidence="1">
    <location>
        <begin position="175"/>
        <end position="206"/>
    </location>
</feature>
<dbReference type="AlphaFoldDB" id="A0A9P4U3L3"/>
<evidence type="ECO:0000256" key="1">
    <source>
        <dbReference type="SAM" id="MobiDB-lite"/>
    </source>
</evidence>
<gene>
    <name evidence="2" type="ORF">EJ08DRAFT_729601</name>
</gene>
<name>A0A9P4U3L3_9PEZI</name>
<feature type="region of interest" description="Disordered" evidence="1">
    <location>
        <begin position="175"/>
        <end position="254"/>
    </location>
</feature>